<dbReference type="AlphaFoldDB" id="A0A1V9FGG1"/>
<dbReference type="Proteomes" id="UP000192796">
    <property type="component" value="Unassembled WGS sequence"/>
</dbReference>
<keyword evidence="2" id="KW-1185">Reference proteome</keyword>
<reference evidence="1 2" key="1">
    <citation type="submission" date="2016-03" db="EMBL/GenBank/DDBJ databases">
        <title>Niastella vici sp. nov., isolated from farmland soil.</title>
        <authorList>
            <person name="Chen L."/>
            <person name="Wang D."/>
            <person name="Yang S."/>
            <person name="Wang G."/>
        </authorList>
    </citation>
    <scope>NUCLEOTIDE SEQUENCE [LARGE SCALE GENOMIC DNA]</scope>
    <source>
        <strain evidence="1 2">DJ57</strain>
    </source>
</reference>
<gene>
    <name evidence="1" type="ORF">A3860_39845</name>
</gene>
<comment type="caution">
    <text evidence="1">The sequence shown here is derived from an EMBL/GenBank/DDBJ whole genome shotgun (WGS) entry which is preliminary data.</text>
</comment>
<proteinExistence type="predicted"/>
<sequence length="74" mass="8033">MLLYLRSKKTASRTFITILGVGQHAGMSDISLQNTSAWVGQHTGIAKEKPAVCEIVSGSTCKNIVCRKKQSLLQ</sequence>
<dbReference type="STRING" id="1703345.A3860_39845"/>
<dbReference type="EMBL" id="LVYD01000120">
    <property type="protein sequence ID" value="OQP57453.1"/>
    <property type="molecule type" value="Genomic_DNA"/>
</dbReference>
<evidence type="ECO:0000313" key="2">
    <source>
        <dbReference type="Proteomes" id="UP000192796"/>
    </source>
</evidence>
<organism evidence="1 2">
    <name type="scientific">Niastella vici</name>
    <dbReference type="NCBI Taxonomy" id="1703345"/>
    <lineage>
        <taxon>Bacteria</taxon>
        <taxon>Pseudomonadati</taxon>
        <taxon>Bacteroidota</taxon>
        <taxon>Chitinophagia</taxon>
        <taxon>Chitinophagales</taxon>
        <taxon>Chitinophagaceae</taxon>
        <taxon>Niastella</taxon>
    </lineage>
</organism>
<accession>A0A1V9FGG1</accession>
<protein>
    <submittedName>
        <fullName evidence="1">Uncharacterized protein</fullName>
    </submittedName>
</protein>
<evidence type="ECO:0000313" key="1">
    <source>
        <dbReference type="EMBL" id="OQP57453.1"/>
    </source>
</evidence>
<name>A0A1V9FGG1_9BACT</name>